<feature type="domain" description="Pyrrolo-quinoline quinone repeat" evidence="4">
    <location>
        <begin position="38"/>
        <end position="643"/>
    </location>
</feature>
<organism evidence="5 6">
    <name type="scientific">Halomonas kalidii</name>
    <dbReference type="NCBI Taxonomy" id="3043293"/>
    <lineage>
        <taxon>Bacteria</taxon>
        <taxon>Pseudomonadati</taxon>
        <taxon>Pseudomonadota</taxon>
        <taxon>Gammaproteobacteria</taxon>
        <taxon>Oceanospirillales</taxon>
        <taxon>Halomonadaceae</taxon>
        <taxon>Halomonas</taxon>
    </lineage>
</organism>
<evidence type="ECO:0000256" key="3">
    <source>
        <dbReference type="ARBA" id="ARBA00023002"/>
    </source>
</evidence>
<reference evidence="5 6" key="1">
    <citation type="submission" date="2023-04" db="EMBL/GenBank/DDBJ databases">
        <title>Halomonas strains isolated from rhizosphere soil.</title>
        <authorList>
            <person name="Xu L."/>
            <person name="Sun J.-Q."/>
        </authorList>
    </citation>
    <scope>NUCLEOTIDE SEQUENCE [LARGE SCALE GENOMIC DNA]</scope>
    <source>
        <strain evidence="5 6">LN1S58</strain>
    </source>
</reference>
<dbReference type="PANTHER" id="PTHR32303:SF4">
    <property type="entry name" value="QUINOPROTEIN GLUCOSE DEHYDROGENASE"/>
    <property type="match status" value="1"/>
</dbReference>
<comment type="cofactor">
    <cofactor evidence="1">
        <name>pyrroloquinoline quinone</name>
        <dbReference type="ChEBI" id="CHEBI:58442"/>
    </cofactor>
</comment>
<evidence type="ECO:0000313" key="6">
    <source>
        <dbReference type="Proteomes" id="UP001244242"/>
    </source>
</evidence>
<dbReference type="EMBL" id="JASCQO010000035">
    <property type="protein sequence ID" value="MDI5933806.1"/>
    <property type="molecule type" value="Genomic_DNA"/>
</dbReference>
<dbReference type="SMART" id="SM00564">
    <property type="entry name" value="PQQ"/>
    <property type="match status" value="6"/>
</dbReference>
<dbReference type="CDD" id="cd10280">
    <property type="entry name" value="PQQ_mGDH"/>
    <property type="match status" value="1"/>
</dbReference>
<dbReference type="InterPro" id="IPR018391">
    <property type="entry name" value="PQQ_b-propeller_rpt"/>
</dbReference>
<protein>
    <submittedName>
        <fullName evidence="5">Pyrroloquinoline quinone-dependent dehydrogenase</fullName>
    </submittedName>
</protein>
<evidence type="ECO:0000313" key="5">
    <source>
        <dbReference type="EMBL" id="MDI5933806.1"/>
    </source>
</evidence>
<dbReference type="Pfam" id="PF01011">
    <property type="entry name" value="PQQ"/>
    <property type="match status" value="1"/>
</dbReference>
<name>A0ABT6VIJ9_9GAMM</name>
<dbReference type="InterPro" id="IPR011047">
    <property type="entry name" value="Quinoprotein_ADH-like_sf"/>
</dbReference>
<dbReference type="Gene3D" id="2.140.10.10">
    <property type="entry name" value="Quinoprotein alcohol dehydrogenase-like superfamily"/>
    <property type="match status" value="2"/>
</dbReference>
<comment type="caution">
    <text evidence="5">The sequence shown here is derived from an EMBL/GenBank/DDBJ whole genome shotgun (WGS) entry which is preliminary data.</text>
</comment>
<evidence type="ECO:0000256" key="1">
    <source>
        <dbReference type="ARBA" id="ARBA00001931"/>
    </source>
</evidence>
<keyword evidence="3" id="KW-0560">Oxidoreductase</keyword>
<dbReference type="SUPFAM" id="SSF50998">
    <property type="entry name" value="Quinoprotein alcohol dehydrogenase-like"/>
    <property type="match status" value="1"/>
</dbReference>
<dbReference type="PROSITE" id="PS51257">
    <property type="entry name" value="PROKAR_LIPOPROTEIN"/>
    <property type="match status" value="1"/>
</dbReference>
<dbReference type="PANTHER" id="PTHR32303">
    <property type="entry name" value="QUINOPROTEIN ALCOHOL DEHYDROGENASE (CYTOCHROME C)"/>
    <property type="match status" value="1"/>
</dbReference>
<comment type="similarity">
    <text evidence="2">Belongs to the bacterial PQQ dehydrogenase family.</text>
</comment>
<gene>
    <name evidence="5" type="ORF">QLQ84_08365</name>
</gene>
<dbReference type="InterPro" id="IPR002372">
    <property type="entry name" value="PQQ_rpt_dom"/>
</dbReference>
<dbReference type="Proteomes" id="UP001244242">
    <property type="component" value="Unassembled WGS sequence"/>
</dbReference>
<dbReference type="RefSeq" id="WP_282721307.1">
    <property type="nucleotide sequence ID" value="NZ_JASCQO010000035.1"/>
</dbReference>
<keyword evidence="6" id="KW-1185">Reference proteome</keyword>
<evidence type="ECO:0000256" key="2">
    <source>
        <dbReference type="ARBA" id="ARBA00008156"/>
    </source>
</evidence>
<accession>A0ABT6VIJ9</accession>
<proteinExistence type="inferred from homology"/>
<sequence>MRRQGAIRGGLLFTTLLFVAGCGEPPPPLDTSGPTADWPHYGQGLDGLRYSPLDQIRPDNVARLEEVWRYESGDVALGDETQTRTSLQVTPIVVGERLIFCTPYNRVIALAPETGEELWTFDPELRLRRLHGAYPMICRGVAHWQDAEADDGNDGECRERIFTGTQDAELIALDAATGRPCAGFGEAGRLALRDDLGDDVPPWEYYVTSAPLVVDDLVIVGALVADNVRADAPPGVVRAFDARTGDLAWAWDPIPPDQPATSPEAPYRRATANVWAPMAADAERGLLFVPTGNAPPDYFGGQRNGLDHYASSVIALHTRGERAGEVAWHFQTVHHDLWDYDVGAQPSLVELNTPEGPVPAVVVSTKTGHVFVLDRESGEPLHPIEERPVPQDPAPGDWLSPTQPFPVTPPTLFPPQLTPDDAWGLTFWDRGRCRREIESRRAEGLYTPPSLEGTVVFPAATGGINWGSGAVDPRRNLMVVNQSRVPTGVRLIPRDEYDALPEEETRTDAGGLAGANRLYGEMGGTPYAVSVELLSSPLGMPCSAPPWGTLTAVDLDAGEIRWEVPLGSTRGLAPWPFWLEWGVPNVGGPIVTAGGLAFIAATPDRYIRAFDLASGETLWRADLPYAAHATPLTYRLGPERRQFLVVAAGGHVFSDPGDAIVAFALPEPE</sequence>
<dbReference type="InterPro" id="IPR017511">
    <property type="entry name" value="PQQ_mDH"/>
</dbReference>
<evidence type="ECO:0000259" key="4">
    <source>
        <dbReference type="Pfam" id="PF01011"/>
    </source>
</evidence>